<dbReference type="EMBL" id="LNXX01000007">
    <property type="protein sequence ID" value="KTC91915.1"/>
    <property type="molecule type" value="Genomic_DNA"/>
</dbReference>
<dbReference type="Gene3D" id="3.40.50.300">
    <property type="entry name" value="P-loop containing nucleotide triphosphate hydrolases"/>
    <property type="match status" value="1"/>
</dbReference>
<dbReference type="Proteomes" id="UP000054854">
    <property type="component" value="Unassembled WGS sequence"/>
</dbReference>
<evidence type="ECO:0000259" key="2">
    <source>
        <dbReference type="Pfam" id="PF00437"/>
    </source>
</evidence>
<proteinExistence type="inferred from homology"/>
<dbReference type="GO" id="GO:0016887">
    <property type="term" value="F:ATP hydrolysis activity"/>
    <property type="evidence" value="ECO:0007669"/>
    <property type="project" value="InterPro"/>
</dbReference>
<evidence type="ECO:0000313" key="4">
    <source>
        <dbReference type="EMBL" id="STX33784.1"/>
    </source>
</evidence>
<dbReference type="Proteomes" id="UP000255316">
    <property type="component" value="Unassembled WGS sequence"/>
</dbReference>
<evidence type="ECO:0000256" key="1">
    <source>
        <dbReference type="ARBA" id="ARBA00006611"/>
    </source>
</evidence>
<accession>A0A378IP12</accession>
<dbReference type="RefSeq" id="WP_058463922.1">
    <property type="nucleotide sequence ID" value="NZ_CAAAHQ010000009.1"/>
</dbReference>
<reference evidence="3 5" key="1">
    <citation type="submission" date="2015-11" db="EMBL/GenBank/DDBJ databases">
        <title>Genomic analysis of 38 Legionella species identifies large and diverse effector repertoires.</title>
        <authorList>
            <person name="Burstein D."/>
            <person name="Amaro F."/>
            <person name="Zusman T."/>
            <person name="Lifshitz Z."/>
            <person name="Cohen O."/>
            <person name="Gilbert J.A."/>
            <person name="Pupko T."/>
            <person name="Shuman H.A."/>
            <person name="Segal G."/>
        </authorList>
    </citation>
    <scope>NUCLEOTIDE SEQUENCE [LARGE SCALE GENOMIC DNA]</scope>
    <source>
        <strain evidence="3 5">CDC#72-OH-14</strain>
    </source>
</reference>
<dbReference type="OrthoDB" id="6189814at2"/>
<name>A0A378IP12_9GAMM</name>
<gene>
    <name evidence="4" type="primary">yggR_1</name>
    <name evidence="3" type="ORF">Lcin_0694</name>
    <name evidence="4" type="ORF">NCTC12438_00363</name>
</gene>
<evidence type="ECO:0000313" key="6">
    <source>
        <dbReference type="Proteomes" id="UP000255316"/>
    </source>
</evidence>
<dbReference type="PANTHER" id="PTHR30486">
    <property type="entry name" value="TWITCHING MOTILITY PROTEIN PILT"/>
    <property type="match status" value="1"/>
</dbReference>
<dbReference type="Pfam" id="PF00437">
    <property type="entry name" value="T2SSE"/>
    <property type="match status" value="1"/>
</dbReference>
<dbReference type="InterPro" id="IPR013363">
    <property type="entry name" value="Dot_Icm_DotB"/>
</dbReference>
<comment type="similarity">
    <text evidence="1">Belongs to the GSP E family.</text>
</comment>
<dbReference type="STRING" id="28085.Lcin_0694"/>
<reference evidence="4 6" key="2">
    <citation type="submission" date="2018-06" db="EMBL/GenBank/DDBJ databases">
        <authorList>
            <consortium name="Pathogen Informatics"/>
            <person name="Doyle S."/>
        </authorList>
    </citation>
    <scope>NUCLEOTIDE SEQUENCE [LARGE SCALE GENOMIC DNA]</scope>
    <source>
        <strain evidence="4 6">NCTC12438</strain>
    </source>
</reference>
<dbReference type="InterPro" id="IPR050921">
    <property type="entry name" value="T4SS_GSP_E_ATPase"/>
</dbReference>
<keyword evidence="5" id="KW-1185">Reference proteome</keyword>
<sequence length="376" mass="42539">MSNNIHLMPDEPTRFTPLFMDRMLEHTERLNASDITIQTGEPIYAEVYGKLFRITNRRLSNTELGDLINAIYGPNATTQLLSGKDIDTHYEFRPNRGVRYRYRVNGTACLVEGHDAIQITLRTIPTTPPRLETMHLPDNVLQAIAPQEGIVFITGATGSGKSTLLASIIRQLIEFEDSHRKVLTYESPIEFVYDEIETISAVVSQSEIPRHLPSFADGVRNALRRKPRLIMVGECRDAETISAALEAALTGHPVYTTLHTSGVAETMRRLVTSFSGEERLGRTIDILETIRLCIWQKLVPTVDDKRVALREYLVFDEEVRDILLEGDPNEVTSATRKLVRQKGQLMTWDAKAKFEQGIISERVYKLIIAGAKEYQQ</sequence>
<dbReference type="PANTHER" id="PTHR30486:SF6">
    <property type="entry name" value="TYPE IV PILUS RETRACTATION ATPASE PILT"/>
    <property type="match status" value="1"/>
</dbReference>
<feature type="domain" description="Bacterial type II secretion system protein E" evidence="2">
    <location>
        <begin position="138"/>
        <end position="305"/>
    </location>
</feature>
<evidence type="ECO:0000313" key="3">
    <source>
        <dbReference type="EMBL" id="KTC91915.1"/>
    </source>
</evidence>
<organism evidence="4 6">
    <name type="scientific">Legionella cincinnatiensis</name>
    <dbReference type="NCBI Taxonomy" id="28085"/>
    <lineage>
        <taxon>Bacteria</taxon>
        <taxon>Pseudomonadati</taxon>
        <taxon>Pseudomonadota</taxon>
        <taxon>Gammaproteobacteria</taxon>
        <taxon>Legionellales</taxon>
        <taxon>Legionellaceae</taxon>
        <taxon>Legionella</taxon>
    </lineage>
</organism>
<protein>
    <submittedName>
        <fullName evidence="4">DotB</fullName>
    </submittedName>
</protein>
<dbReference type="EMBL" id="UGNX01000001">
    <property type="protein sequence ID" value="STX33784.1"/>
    <property type="molecule type" value="Genomic_DNA"/>
</dbReference>
<dbReference type="AlphaFoldDB" id="A0A378IP12"/>
<dbReference type="Gene3D" id="3.30.450.90">
    <property type="match status" value="1"/>
</dbReference>
<dbReference type="NCBIfam" id="TIGR02524">
    <property type="entry name" value="dot_icm_DotB"/>
    <property type="match status" value="1"/>
</dbReference>
<dbReference type="CDD" id="cd19516">
    <property type="entry name" value="DotB_TraJ"/>
    <property type="match status" value="1"/>
</dbReference>
<evidence type="ECO:0000313" key="5">
    <source>
        <dbReference type="Proteomes" id="UP000054854"/>
    </source>
</evidence>
<dbReference type="SUPFAM" id="SSF52540">
    <property type="entry name" value="P-loop containing nucleoside triphosphate hydrolases"/>
    <property type="match status" value="1"/>
</dbReference>
<dbReference type="InterPro" id="IPR027417">
    <property type="entry name" value="P-loop_NTPase"/>
</dbReference>
<dbReference type="InterPro" id="IPR001482">
    <property type="entry name" value="T2SS/T4SS_dom"/>
</dbReference>